<dbReference type="Gene3D" id="2.70.70.10">
    <property type="entry name" value="Glucose Permease (Domain IIA)"/>
    <property type="match status" value="1"/>
</dbReference>
<evidence type="ECO:0000256" key="1">
    <source>
        <dbReference type="SAM" id="Coils"/>
    </source>
</evidence>
<name>A0A381SLQ6_9ZZZZ</name>
<dbReference type="PANTHER" id="PTHR21666">
    <property type="entry name" value="PEPTIDASE-RELATED"/>
    <property type="match status" value="1"/>
</dbReference>
<dbReference type="Pfam" id="PF01551">
    <property type="entry name" value="Peptidase_M23"/>
    <property type="match status" value="1"/>
</dbReference>
<dbReference type="EMBL" id="UINC01003284">
    <property type="protein sequence ID" value="SVA04975.1"/>
    <property type="molecule type" value="Genomic_DNA"/>
</dbReference>
<feature type="coiled-coil region" evidence="1">
    <location>
        <begin position="194"/>
        <end position="221"/>
    </location>
</feature>
<feature type="coiled-coil region" evidence="1">
    <location>
        <begin position="24"/>
        <end position="88"/>
    </location>
</feature>
<dbReference type="CDD" id="cd12797">
    <property type="entry name" value="M23_peptidase"/>
    <property type="match status" value="1"/>
</dbReference>
<accession>A0A381SLQ6</accession>
<dbReference type="InterPro" id="IPR016047">
    <property type="entry name" value="M23ase_b-sheet_dom"/>
</dbReference>
<dbReference type="SUPFAM" id="SSF51261">
    <property type="entry name" value="Duplicated hybrid motif"/>
    <property type="match status" value="1"/>
</dbReference>
<protein>
    <recommendedName>
        <fullName evidence="2">M23ase beta-sheet core domain-containing protein</fullName>
    </recommendedName>
</protein>
<dbReference type="InterPro" id="IPR050570">
    <property type="entry name" value="Cell_wall_metabolism_enzyme"/>
</dbReference>
<keyword evidence="1" id="KW-0175">Coiled coil</keyword>
<dbReference type="InterPro" id="IPR011055">
    <property type="entry name" value="Dup_hybrid_motif"/>
</dbReference>
<feature type="domain" description="M23ase beta-sheet core" evidence="2">
    <location>
        <begin position="277"/>
        <end position="371"/>
    </location>
</feature>
<gene>
    <name evidence="3" type="ORF">METZ01_LOCUS57829</name>
</gene>
<dbReference type="PANTHER" id="PTHR21666:SF270">
    <property type="entry name" value="MUREIN HYDROLASE ACTIVATOR ENVC"/>
    <property type="match status" value="1"/>
</dbReference>
<reference evidence="3" key="1">
    <citation type="submission" date="2018-05" db="EMBL/GenBank/DDBJ databases">
        <authorList>
            <person name="Lanie J.A."/>
            <person name="Ng W.-L."/>
            <person name="Kazmierczak K.M."/>
            <person name="Andrzejewski T.M."/>
            <person name="Davidsen T.M."/>
            <person name="Wayne K.J."/>
            <person name="Tettelin H."/>
            <person name="Glass J.I."/>
            <person name="Rusch D."/>
            <person name="Podicherti R."/>
            <person name="Tsui H.-C.T."/>
            <person name="Winkler M.E."/>
        </authorList>
    </citation>
    <scope>NUCLEOTIDE SEQUENCE</scope>
</reference>
<evidence type="ECO:0000259" key="2">
    <source>
        <dbReference type="Pfam" id="PF01551"/>
    </source>
</evidence>
<proteinExistence type="predicted"/>
<evidence type="ECO:0000313" key="3">
    <source>
        <dbReference type="EMBL" id="SVA04975.1"/>
    </source>
</evidence>
<dbReference type="AlphaFoldDB" id="A0A381SLQ6"/>
<dbReference type="GO" id="GO:0004222">
    <property type="term" value="F:metalloendopeptidase activity"/>
    <property type="evidence" value="ECO:0007669"/>
    <property type="project" value="TreeGrafter"/>
</dbReference>
<organism evidence="3">
    <name type="scientific">marine metagenome</name>
    <dbReference type="NCBI Taxonomy" id="408172"/>
    <lineage>
        <taxon>unclassified sequences</taxon>
        <taxon>metagenomes</taxon>
        <taxon>ecological metagenomes</taxon>
    </lineage>
</organism>
<sequence>MVVTVSVLGVLVSGVSAAPDNDDIRAARDRRETVKDEAASTAEQLELVKAEDVEVADALRALDEYVALQQAKIAAARQAIEAAEAEATLRWVEADQVGEEIGELVAQLQRLAVDAYVGAMRAGTLLEAEDLSTGLRMSAILDVVTGDRGDLLERLRALESDSEDIARSADGAIVDAEEQERELESSVLLLARRIAAQEAAQDELAKRIAGHEQEIREFEREQYRMAVLIDNLIAEELRRSAPKLTEQSASGFIFPVEGRIGSGFGPRKHPIFGSVRQHNGVDMGCVRGQPIWAAKAGTVIFAGWRDGYGNVVLIEHEGYVVTVYAHQSKLSVSKGNSLDAGDPIGECGSTGWSTGPHLHFEVRVGGEAKDPLLVLPA</sequence>